<evidence type="ECO:0000313" key="10">
    <source>
        <dbReference type="EMBL" id="PKQ28348.1"/>
    </source>
</evidence>
<dbReference type="GO" id="GO:0000156">
    <property type="term" value="F:phosphorelay response regulator activity"/>
    <property type="evidence" value="ECO:0007669"/>
    <property type="project" value="TreeGrafter"/>
</dbReference>
<dbReference type="FunFam" id="1.10.10.10:FF:000018">
    <property type="entry name" value="DNA-binding response regulator ResD"/>
    <property type="match status" value="1"/>
</dbReference>
<comment type="caution">
    <text evidence="10">The sequence shown here is derived from an EMBL/GenBank/DDBJ whole genome shotgun (WGS) entry which is preliminary data.</text>
</comment>
<dbReference type="InterPro" id="IPR011006">
    <property type="entry name" value="CheY-like_superfamily"/>
</dbReference>
<dbReference type="SMART" id="SM00448">
    <property type="entry name" value="REC"/>
    <property type="match status" value="1"/>
</dbReference>
<dbReference type="Proteomes" id="UP000233654">
    <property type="component" value="Unassembled WGS sequence"/>
</dbReference>
<evidence type="ECO:0000259" key="8">
    <source>
        <dbReference type="PROSITE" id="PS50110"/>
    </source>
</evidence>
<protein>
    <submittedName>
        <fullName evidence="10">DNA-binding response regulator</fullName>
    </submittedName>
</protein>
<dbReference type="GO" id="GO:0032993">
    <property type="term" value="C:protein-DNA complex"/>
    <property type="evidence" value="ECO:0007669"/>
    <property type="project" value="TreeGrafter"/>
</dbReference>
<dbReference type="SMART" id="SM00862">
    <property type="entry name" value="Trans_reg_C"/>
    <property type="match status" value="1"/>
</dbReference>
<dbReference type="PROSITE" id="PS51755">
    <property type="entry name" value="OMPR_PHOB"/>
    <property type="match status" value="1"/>
</dbReference>
<dbReference type="GO" id="GO:0005829">
    <property type="term" value="C:cytosol"/>
    <property type="evidence" value="ECO:0007669"/>
    <property type="project" value="TreeGrafter"/>
</dbReference>
<keyword evidence="5" id="KW-0804">Transcription</keyword>
<dbReference type="CDD" id="cd00383">
    <property type="entry name" value="trans_reg_C"/>
    <property type="match status" value="1"/>
</dbReference>
<dbReference type="InterPro" id="IPR039420">
    <property type="entry name" value="WalR-like"/>
</dbReference>
<feature type="domain" description="OmpR/PhoB-type" evidence="9">
    <location>
        <begin position="127"/>
        <end position="225"/>
    </location>
</feature>
<dbReference type="InterPro" id="IPR036388">
    <property type="entry name" value="WH-like_DNA-bd_sf"/>
</dbReference>
<feature type="DNA-binding region" description="OmpR/PhoB-type" evidence="7">
    <location>
        <begin position="127"/>
        <end position="225"/>
    </location>
</feature>
<dbReference type="EMBL" id="PHEX01000020">
    <property type="protein sequence ID" value="PKQ28348.1"/>
    <property type="molecule type" value="Genomic_DNA"/>
</dbReference>
<dbReference type="FunFam" id="3.40.50.2300:FF:000001">
    <property type="entry name" value="DNA-binding response regulator PhoB"/>
    <property type="match status" value="1"/>
</dbReference>
<evidence type="ECO:0000256" key="6">
    <source>
        <dbReference type="PROSITE-ProRule" id="PRU00169"/>
    </source>
</evidence>
<dbReference type="Gene3D" id="1.10.10.10">
    <property type="entry name" value="Winged helix-like DNA-binding domain superfamily/Winged helix DNA-binding domain"/>
    <property type="match status" value="1"/>
</dbReference>
<dbReference type="InterPro" id="IPR001867">
    <property type="entry name" value="OmpR/PhoB-type_DNA-bd"/>
</dbReference>
<dbReference type="AlphaFoldDB" id="A0A2N3G6V0"/>
<evidence type="ECO:0000313" key="11">
    <source>
        <dbReference type="Proteomes" id="UP000233654"/>
    </source>
</evidence>
<dbReference type="Gene3D" id="3.40.50.2300">
    <property type="match status" value="1"/>
</dbReference>
<keyword evidence="3" id="KW-0805">Transcription regulation</keyword>
<evidence type="ECO:0000256" key="5">
    <source>
        <dbReference type="ARBA" id="ARBA00023163"/>
    </source>
</evidence>
<organism evidence="10 11">
    <name type="scientific">Candidatus Anoxymicrobium japonicum</name>
    <dbReference type="NCBI Taxonomy" id="2013648"/>
    <lineage>
        <taxon>Bacteria</taxon>
        <taxon>Bacillati</taxon>
        <taxon>Actinomycetota</taxon>
        <taxon>Candidatus Geothermincolia</taxon>
        <taxon>Candidatus Geothermincolales</taxon>
        <taxon>Candidatus Anoxymicrobiaceae</taxon>
        <taxon>Candidatus Anoxymicrobium</taxon>
    </lineage>
</organism>
<evidence type="ECO:0000256" key="4">
    <source>
        <dbReference type="ARBA" id="ARBA00023125"/>
    </source>
</evidence>
<dbReference type="Gene3D" id="6.10.250.690">
    <property type="match status" value="1"/>
</dbReference>
<evidence type="ECO:0000256" key="7">
    <source>
        <dbReference type="PROSITE-ProRule" id="PRU01091"/>
    </source>
</evidence>
<dbReference type="GO" id="GO:0000976">
    <property type="term" value="F:transcription cis-regulatory region binding"/>
    <property type="evidence" value="ECO:0007669"/>
    <property type="project" value="TreeGrafter"/>
</dbReference>
<dbReference type="SUPFAM" id="SSF52172">
    <property type="entry name" value="CheY-like"/>
    <property type="match status" value="1"/>
</dbReference>
<name>A0A2N3G6V0_9ACTN</name>
<evidence type="ECO:0000256" key="3">
    <source>
        <dbReference type="ARBA" id="ARBA00023015"/>
    </source>
</evidence>
<gene>
    <name evidence="10" type="ORF">CVT63_03290</name>
</gene>
<sequence>MSKILIIEDEVSLAEALKYTLGKEGYDVDIAHDGAEGLERFTRAGADLLVLDLMLPTMDGLKICRRVRAVSSAPIIMLTAKDSDVDEILGLEMGADDYITKPFNMRTLTTRVKAVLRRSAEGPAAGEGSVSWGDIAMNREKHEVIVRGRQVRLTPIEYRILEVLLMRPGKVVGREKMLDVVWGGYYGSGRTLDVHIRHLREKIERDPARPVYVTTVRGTGYKLGVPAEERTNA</sequence>
<dbReference type="PANTHER" id="PTHR48111">
    <property type="entry name" value="REGULATOR OF RPOS"/>
    <property type="match status" value="1"/>
</dbReference>
<feature type="modified residue" description="4-aspartylphosphate" evidence="6">
    <location>
        <position position="52"/>
    </location>
</feature>
<keyword evidence="1 6" id="KW-0597">Phosphoprotein</keyword>
<keyword evidence="4 7" id="KW-0238">DNA-binding</keyword>
<accession>A0A2N3G6V0</accession>
<dbReference type="Pfam" id="PF00486">
    <property type="entry name" value="Trans_reg_C"/>
    <property type="match status" value="1"/>
</dbReference>
<dbReference type="InterPro" id="IPR016032">
    <property type="entry name" value="Sig_transdc_resp-reg_C-effctor"/>
</dbReference>
<dbReference type="SUPFAM" id="SSF46894">
    <property type="entry name" value="C-terminal effector domain of the bipartite response regulators"/>
    <property type="match status" value="1"/>
</dbReference>
<proteinExistence type="predicted"/>
<reference evidence="10 11" key="1">
    <citation type="journal article" date="2017" name="ISME J.">
        <title>Potential for microbial H2 and metal transformations associated with novel bacteria and archaea in deep terrestrial subsurface sediments.</title>
        <authorList>
            <person name="Hernsdorf A.W."/>
            <person name="Amano Y."/>
            <person name="Miyakawa K."/>
            <person name="Ise K."/>
            <person name="Suzuki Y."/>
            <person name="Anantharaman K."/>
            <person name="Probst A."/>
            <person name="Burstein D."/>
            <person name="Thomas B.C."/>
            <person name="Banfield J.F."/>
        </authorList>
    </citation>
    <scope>NUCLEOTIDE SEQUENCE [LARGE SCALE GENOMIC DNA]</scope>
    <source>
        <strain evidence="10">HGW-Actinobacteria-3</strain>
    </source>
</reference>
<evidence type="ECO:0000259" key="9">
    <source>
        <dbReference type="PROSITE" id="PS51755"/>
    </source>
</evidence>
<dbReference type="Pfam" id="PF00072">
    <property type="entry name" value="Response_reg"/>
    <property type="match status" value="1"/>
</dbReference>
<feature type="domain" description="Response regulatory" evidence="8">
    <location>
        <begin position="3"/>
        <end position="116"/>
    </location>
</feature>
<keyword evidence="2" id="KW-0902">Two-component regulatory system</keyword>
<dbReference type="GO" id="GO:0006355">
    <property type="term" value="P:regulation of DNA-templated transcription"/>
    <property type="evidence" value="ECO:0007669"/>
    <property type="project" value="InterPro"/>
</dbReference>
<dbReference type="PROSITE" id="PS50110">
    <property type="entry name" value="RESPONSE_REGULATORY"/>
    <property type="match status" value="1"/>
</dbReference>
<evidence type="ECO:0000256" key="2">
    <source>
        <dbReference type="ARBA" id="ARBA00023012"/>
    </source>
</evidence>
<evidence type="ECO:0000256" key="1">
    <source>
        <dbReference type="ARBA" id="ARBA00022553"/>
    </source>
</evidence>
<dbReference type="PANTHER" id="PTHR48111:SF40">
    <property type="entry name" value="PHOSPHATE REGULON TRANSCRIPTIONAL REGULATORY PROTEIN PHOB"/>
    <property type="match status" value="1"/>
</dbReference>
<dbReference type="InterPro" id="IPR001789">
    <property type="entry name" value="Sig_transdc_resp-reg_receiver"/>
</dbReference>